<evidence type="ECO:0000313" key="3">
    <source>
        <dbReference type="Proteomes" id="UP001161497"/>
    </source>
</evidence>
<dbReference type="Proteomes" id="UP001161497">
    <property type="component" value="Chromosome"/>
</dbReference>
<dbReference type="RefSeq" id="WP_009060633.1">
    <property type="nucleotide sequence ID" value="NZ_JAHXRZ010000010.1"/>
</dbReference>
<keyword evidence="3" id="KW-1185">Reference proteome</keyword>
<dbReference type="EMBL" id="OX458932">
    <property type="protein sequence ID" value="CAI9085210.1"/>
    <property type="molecule type" value="Genomic_DNA"/>
</dbReference>
<feature type="chain" id="PRO_5046886145" description="Secreted protein" evidence="1">
    <location>
        <begin position="20"/>
        <end position="100"/>
    </location>
</feature>
<gene>
    <name evidence="2" type="ORF">MFUM_0831</name>
</gene>
<evidence type="ECO:0000256" key="1">
    <source>
        <dbReference type="SAM" id="SignalP"/>
    </source>
</evidence>
<keyword evidence="1" id="KW-0732">Signal</keyword>
<accession>A0ABN8XHW9</accession>
<name>A0ABN8XHW9_9BACT</name>
<feature type="signal peptide" evidence="1">
    <location>
        <begin position="1"/>
        <end position="19"/>
    </location>
</feature>
<reference evidence="2" key="1">
    <citation type="submission" date="2023-03" db="EMBL/GenBank/DDBJ databases">
        <authorList>
            <person name="Cremers G."/>
            <person name="Picone N."/>
        </authorList>
    </citation>
    <scope>NUCLEOTIDE SEQUENCE</scope>
    <source>
        <strain evidence="2">Sample_alias</strain>
    </source>
</reference>
<organism evidence="2 3">
    <name type="scientific">Candidatus Methylacidiphilum fumarolicum</name>
    <dbReference type="NCBI Taxonomy" id="591154"/>
    <lineage>
        <taxon>Bacteria</taxon>
        <taxon>Pseudomonadati</taxon>
        <taxon>Verrucomicrobiota</taxon>
        <taxon>Methylacidiphilae</taxon>
        <taxon>Methylacidiphilales</taxon>
        <taxon>Methylacidiphilaceae</taxon>
        <taxon>Methylacidiphilum (ex Ratnadevi et al. 2023)</taxon>
    </lineage>
</organism>
<evidence type="ECO:0008006" key="4">
    <source>
        <dbReference type="Google" id="ProtNLM"/>
    </source>
</evidence>
<evidence type="ECO:0000313" key="2">
    <source>
        <dbReference type="EMBL" id="CAI9085210.1"/>
    </source>
</evidence>
<sequence length="100" mass="11807">MKKAIILSLALLVSSPLISSSGFCMVRNFSWTDGKNFIFGSQVGRNFYFREYRGLSPIPYTWGWGTEAGNNFYFYSHHPLNERYFGWDWEDEESFEDDDY</sequence>
<proteinExistence type="predicted"/>
<protein>
    <recommendedName>
        <fullName evidence="4">Secreted protein</fullName>
    </recommendedName>
</protein>